<evidence type="ECO:0000313" key="7">
    <source>
        <dbReference type="Proteomes" id="UP000199759"/>
    </source>
</evidence>
<dbReference type="EMBL" id="FNHG01000006">
    <property type="protein sequence ID" value="SDM19701.1"/>
    <property type="molecule type" value="Genomic_DNA"/>
</dbReference>
<dbReference type="CDD" id="cd06339">
    <property type="entry name" value="PBP1_YraM_LppC_lipoprotein-like"/>
    <property type="match status" value="1"/>
</dbReference>
<dbReference type="Gene3D" id="3.40.50.2300">
    <property type="match status" value="2"/>
</dbReference>
<reference evidence="6 7" key="1">
    <citation type="submission" date="2016-10" db="EMBL/GenBank/DDBJ databases">
        <authorList>
            <person name="de Groot N.N."/>
        </authorList>
    </citation>
    <scope>NUCLEOTIDE SEQUENCE [LARGE SCALE GENOMIC DNA]</scope>
    <source>
        <strain evidence="6 7">DSM 16077</strain>
    </source>
</reference>
<dbReference type="STRING" id="144026.SAMN04488568_106118"/>
<keyword evidence="7" id="KW-1185">Reference proteome</keyword>
<evidence type="ECO:0000313" key="6">
    <source>
        <dbReference type="EMBL" id="SDM19701.1"/>
    </source>
</evidence>
<gene>
    <name evidence="6" type="ORF">SAMN04488568_106118</name>
</gene>
<feature type="chain" id="PRO_5011575130" evidence="4">
    <location>
        <begin position="21"/>
        <end position="431"/>
    </location>
</feature>
<keyword evidence="3" id="KW-0813">Transport</keyword>
<dbReference type="SUPFAM" id="SSF53822">
    <property type="entry name" value="Periplasmic binding protein-like I"/>
    <property type="match status" value="1"/>
</dbReference>
<evidence type="ECO:0000259" key="5">
    <source>
        <dbReference type="Pfam" id="PF13458"/>
    </source>
</evidence>
<dbReference type="InterPro" id="IPR028082">
    <property type="entry name" value="Peripla_BP_I"/>
</dbReference>
<evidence type="ECO:0000256" key="2">
    <source>
        <dbReference type="ARBA" id="ARBA00022729"/>
    </source>
</evidence>
<organism evidence="6 7">
    <name type="scientific">Maricaulis salignorans</name>
    <dbReference type="NCBI Taxonomy" id="144026"/>
    <lineage>
        <taxon>Bacteria</taxon>
        <taxon>Pseudomonadati</taxon>
        <taxon>Pseudomonadota</taxon>
        <taxon>Alphaproteobacteria</taxon>
        <taxon>Maricaulales</taxon>
        <taxon>Maricaulaceae</taxon>
        <taxon>Maricaulis</taxon>
    </lineage>
</organism>
<name>A0A1G9R975_9PROT</name>
<dbReference type="PANTHER" id="PTHR30483:SF6">
    <property type="entry name" value="PERIPLASMIC BINDING PROTEIN OF ABC TRANSPORTER FOR NATURAL AMINO ACIDS"/>
    <property type="match status" value="1"/>
</dbReference>
<dbReference type="Pfam" id="PF13458">
    <property type="entry name" value="Peripla_BP_6"/>
    <property type="match status" value="1"/>
</dbReference>
<comment type="similarity">
    <text evidence="1">Belongs to the leucine-binding protein family.</text>
</comment>
<feature type="signal peptide" evidence="4">
    <location>
        <begin position="1"/>
        <end position="20"/>
    </location>
</feature>
<dbReference type="Proteomes" id="UP000199759">
    <property type="component" value="Unassembled WGS sequence"/>
</dbReference>
<evidence type="ECO:0000256" key="3">
    <source>
        <dbReference type="ARBA" id="ARBA00022970"/>
    </source>
</evidence>
<feature type="domain" description="Leucine-binding protein" evidence="5">
    <location>
        <begin position="70"/>
        <end position="235"/>
    </location>
</feature>
<dbReference type="GO" id="GO:0006865">
    <property type="term" value="P:amino acid transport"/>
    <property type="evidence" value="ECO:0007669"/>
    <property type="project" value="UniProtKB-KW"/>
</dbReference>
<protein>
    <submittedName>
        <fullName evidence="6">Substrate-binding protein</fullName>
    </submittedName>
</protein>
<evidence type="ECO:0000256" key="4">
    <source>
        <dbReference type="SAM" id="SignalP"/>
    </source>
</evidence>
<dbReference type="AlphaFoldDB" id="A0A1G9R975"/>
<evidence type="ECO:0000256" key="1">
    <source>
        <dbReference type="ARBA" id="ARBA00010062"/>
    </source>
</evidence>
<accession>A0A1G9R975</accession>
<proteinExistence type="inferred from homology"/>
<keyword evidence="3" id="KW-0029">Amino-acid transport</keyword>
<dbReference type="InterPro" id="IPR028081">
    <property type="entry name" value="Leu-bd"/>
</dbReference>
<keyword evidence="2 4" id="KW-0732">Signal</keyword>
<dbReference type="PROSITE" id="PS51257">
    <property type="entry name" value="PROKAR_LIPOPROTEIN"/>
    <property type="match status" value="1"/>
</dbReference>
<dbReference type="PANTHER" id="PTHR30483">
    <property type="entry name" value="LEUCINE-SPECIFIC-BINDING PROTEIN"/>
    <property type="match status" value="1"/>
</dbReference>
<sequence length="431" mass="45891">MTQKGGVRLFAIIAALTLSACGTTATTPPPPVVVELPPQITTPVEPVEEPVIDEAVGLVPPHMAGRDTARIAILLPFSSDNAGARAESLRLLRAAELALFERAGSNLLLIPKDTQGTAEGARAAAMAAFEDGADMIIGPLFGQSVTVVGQVARRANIPVIAFSTDTATAGNGVYLLSFPPELEVARVVEYASRQGVQRYAYLGPQSRYGMAVNTALRTNAELTGAQLTSEAFYTGDVEAMASASSRLARGVFEPITPEEALVLRQSEWVPHANAPFQAVMLPEGSTRLRTLGPLLISQAVDPLVVRFLGTGLWNDEDLLREPALHGGWFAGPDRASHERFEQSYEAAYGSRASNIASLGYDALALAAHLEGGELGFSREAIEDPEGFLGIDGLFRFSSSGVIERGLAIYEVQSRGFREIEPAPLTFDPLAY</sequence>
<dbReference type="InterPro" id="IPR051010">
    <property type="entry name" value="BCAA_transport"/>
</dbReference>